<name>A0A3S5AE40_9PLAT</name>
<evidence type="ECO:0000313" key="2">
    <source>
        <dbReference type="Proteomes" id="UP000784294"/>
    </source>
</evidence>
<evidence type="ECO:0000313" key="1">
    <source>
        <dbReference type="EMBL" id="VEL18250.1"/>
    </source>
</evidence>
<keyword evidence="2" id="KW-1185">Reference proteome</keyword>
<dbReference type="AlphaFoldDB" id="A0A3S5AE40"/>
<proteinExistence type="predicted"/>
<gene>
    <name evidence="1" type="ORF">PXEA_LOCUS11690</name>
</gene>
<organism evidence="1 2">
    <name type="scientific">Protopolystoma xenopodis</name>
    <dbReference type="NCBI Taxonomy" id="117903"/>
    <lineage>
        <taxon>Eukaryota</taxon>
        <taxon>Metazoa</taxon>
        <taxon>Spiralia</taxon>
        <taxon>Lophotrochozoa</taxon>
        <taxon>Platyhelminthes</taxon>
        <taxon>Monogenea</taxon>
        <taxon>Polyopisthocotylea</taxon>
        <taxon>Polystomatidea</taxon>
        <taxon>Polystomatidae</taxon>
        <taxon>Protopolystoma</taxon>
    </lineage>
</organism>
<sequence>MFMRLPYCGQASAQTHDSLVEARGETKKPDLLLVDSIITEVLTGTSKGLFPLLNAYLATAPIGRQCLHHELADIYQYTLANRLIQLANNQSIEAPKVAITGLTLSYMADTDATLGQAFRGAAQRLISSQALTDCLHESRQIASAVRHLGAKLWQLSLAIKSDNGEELKNCLNDPIFAFGSSKPELNRTIGDLSYILPTRILRYRKQLLDVSLYYSKHF</sequence>
<accession>A0A3S5AE40</accession>
<dbReference type="Proteomes" id="UP000784294">
    <property type="component" value="Unassembled WGS sequence"/>
</dbReference>
<protein>
    <submittedName>
        <fullName evidence="1">Uncharacterized protein</fullName>
    </submittedName>
</protein>
<comment type="caution">
    <text evidence="1">The sequence shown here is derived from an EMBL/GenBank/DDBJ whole genome shotgun (WGS) entry which is preliminary data.</text>
</comment>
<reference evidence="1" key="1">
    <citation type="submission" date="2018-11" db="EMBL/GenBank/DDBJ databases">
        <authorList>
            <consortium name="Pathogen Informatics"/>
        </authorList>
    </citation>
    <scope>NUCLEOTIDE SEQUENCE</scope>
</reference>
<dbReference type="EMBL" id="CAAALY010036149">
    <property type="protein sequence ID" value="VEL18250.1"/>
    <property type="molecule type" value="Genomic_DNA"/>
</dbReference>